<dbReference type="SUPFAM" id="SSF51735">
    <property type="entry name" value="NAD(P)-binding Rossmann-fold domains"/>
    <property type="match status" value="1"/>
</dbReference>
<name>A0A3M5PEC3_PSEVI</name>
<keyword evidence="3" id="KW-0813">Transport</keyword>
<evidence type="ECO:0000259" key="2">
    <source>
        <dbReference type="Pfam" id="PF07885"/>
    </source>
</evidence>
<accession>A0A3M5PEC3</accession>
<evidence type="ECO:0000256" key="1">
    <source>
        <dbReference type="SAM" id="Phobius"/>
    </source>
</evidence>
<feature type="transmembrane region" description="Helical" evidence="1">
    <location>
        <begin position="37"/>
        <end position="57"/>
    </location>
</feature>
<keyword evidence="1" id="KW-1133">Transmembrane helix</keyword>
<protein>
    <submittedName>
        <fullName evidence="3">Putative potassium channel protein</fullName>
    </submittedName>
</protein>
<dbReference type="GO" id="GO:0034220">
    <property type="term" value="P:monoatomic ion transmembrane transport"/>
    <property type="evidence" value="ECO:0007669"/>
    <property type="project" value="UniProtKB-KW"/>
</dbReference>
<feature type="domain" description="Potassium channel" evidence="2">
    <location>
        <begin position="53"/>
        <end position="116"/>
    </location>
</feature>
<dbReference type="Gene3D" id="3.40.50.720">
    <property type="entry name" value="NAD(P)-binding Rossmann-like Domain"/>
    <property type="match status" value="1"/>
</dbReference>
<dbReference type="InterPro" id="IPR050721">
    <property type="entry name" value="Trk_Ktr_HKT_K-transport"/>
</dbReference>
<dbReference type="PANTHER" id="PTHR43833">
    <property type="entry name" value="POTASSIUM CHANNEL PROTEIN 2-RELATED-RELATED"/>
    <property type="match status" value="1"/>
</dbReference>
<gene>
    <name evidence="3" type="ORF">ALP40_100133</name>
</gene>
<dbReference type="Gene3D" id="1.10.287.70">
    <property type="match status" value="1"/>
</dbReference>
<keyword evidence="3" id="KW-0407">Ion channel</keyword>
<dbReference type="InterPro" id="IPR036291">
    <property type="entry name" value="NAD(P)-bd_dom_sf"/>
</dbReference>
<sequence length="360" mass="39014">MRVVMATCPEWNLTHGFARMTLLLLLRRHTSVFFERFGWAGIGVLLMTHYSVSWLLLTLAGEEHLVQGADFTYFYLTTATTVGYGDLSPKSGWGKIITTTWIMLGGIALLTTVIGKASTSVGDIWRRNMKGQGDCSALTGHTVLIGWDGESSERIVELLGQDASTSRTGLVICDSIIIDNPMPGRASFIKGVSLDSPLVLLRAGVIGAQRILVHTQSDSLTLAIVLTLKSLGPTGHVVAHFNNSERAALARTYAPELECTSNMAIEMLVRAAQDPGSSSVITELLCIGEGATQFRHVLPHDYTSSCGDLYMRLRQDFNATLIGYRTSSAAQFQINPANDVAVRGGEIFYIASSRLQGNAL</sequence>
<dbReference type="PANTHER" id="PTHR43833:SF9">
    <property type="entry name" value="POTASSIUM CHANNEL PROTEIN YUGO-RELATED"/>
    <property type="match status" value="1"/>
</dbReference>
<reference evidence="3 4" key="1">
    <citation type="submission" date="2018-08" db="EMBL/GenBank/DDBJ databases">
        <title>Recombination of ecologically and evolutionarily significant loci maintains genetic cohesion in the Pseudomonas syringae species complex.</title>
        <authorList>
            <person name="Dillon M."/>
            <person name="Thakur S."/>
            <person name="Almeida R.N.D."/>
            <person name="Weir B.S."/>
            <person name="Guttman D.S."/>
        </authorList>
    </citation>
    <scope>NUCLEOTIDE SEQUENCE [LARGE SCALE GENOMIC DNA]</scope>
    <source>
        <strain evidence="3 4">ICMP 19473</strain>
    </source>
</reference>
<dbReference type="AlphaFoldDB" id="A0A3M5PEC3"/>
<feature type="transmembrane region" description="Helical" evidence="1">
    <location>
        <begin position="96"/>
        <end position="117"/>
    </location>
</feature>
<proteinExistence type="predicted"/>
<keyword evidence="3" id="KW-0406">Ion transport</keyword>
<dbReference type="EMBL" id="RBTP01000021">
    <property type="protein sequence ID" value="RMT82921.1"/>
    <property type="molecule type" value="Genomic_DNA"/>
</dbReference>
<dbReference type="SUPFAM" id="SSF81324">
    <property type="entry name" value="Voltage-gated potassium channels"/>
    <property type="match status" value="1"/>
</dbReference>
<keyword evidence="1" id="KW-0812">Transmembrane</keyword>
<dbReference type="Proteomes" id="UP000273854">
    <property type="component" value="Unassembled WGS sequence"/>
</dbReference>
<evidence type="ECO:0000313" key="4">
    <source>
        <dbReference type="Proteomes" id="UP000273854"/>
    </source>
</evidence>
<evidence type="ECO:0000313" key="3">
    <source>
        <dbReference type="EMBL" id="RMT82921.1"/>
    </source>
</evidence>
<dbReference type="Pfam" id="PF07885">
    <property type="entry name" value="Ion_trans_2"/>
    <property type="match status" value="1"/>
</dbReference>
<organism evidence="3 4">
    <name type="scientific">Pseudomonas viridiflava</name>
    <name type="common">Phytomonas viridiflava</name>
    <dbReference type="NCBI Taxonomy" id="33069"/>
    <lineage>
        <taxon>Bacteria</taxon>
        <taxon>Pseudomonadati</taxon>
        <taxon>Pseudomonadota</taxon>
        <taxon>Gammaproteobacteria</taxon>
        <taxon>Pseudomonadales</taxon>
        <taxon>Pseudomonadaceae</taxon>
        <taxon>Pseudomonas</taxon>
    </lineage>
</organism>
<dbReference type="InterPro" id="IPR013099">
    <property type="entry name" value="K_chnl_dom"/>
</dbReference>
<keyword evidence="1" id="KW-0472">Membrane</keyword>
<comment type="caution">
    <text evidence="3">The sequence shown here is derived from an EMBL/GenBank/DDBJ whole genome shotgun (WGS) entry which is preliminary data.</text>
</comment>